<dbReference type="PROSITE" id="PS50931">
    <property type="entry name" value="HTH_LYSR"/>
    <property type="match status" value="1"/>
</dbReference>
<evidence type="ECO:0000256" key="4">
    <source>
        <dbReference type="ARBA" id="ARBA00023163"/>
    </source>
</evidence>
<keyword evidence="4" id="KW-0804">Transcription</keyword>
<evidence type="ECO:0000256" key="3">
    <source>
        <dbReference type="ARBA" id="ARBA00023125"/>
    </source>
</evidence>
<dbReference type="InterPro" id="IPR058163">
    <property type="entry name" value="LysR-type_TF_proteobact-type"/>
</dbReference>
<proteinExistence type="inferred from homology"/>
<dbReference type="GO" id="GO:0043565">
    <property type="term" value="F:sequence-specific DNA binding"/>
    <property type="evidence" value="ECO:0007669"/>
    <property type="project" value="TreeGrafter"/>
</dbReference>
<dbReference type="GO" id="GO:0003700">
    <property type="term" value="F:DNA-binding transcription factor activity"/>
    <property type="evidence" value="ECO:0007669"/>
    <property type="project" value="InterPro"/>
</dbReference>
<evidence type="ECO:0000259" key="5">
    <source>
        <dbReference type="PROSITE" id="PS50931"/>
    </source>
</evidence>
<dbReference type="Pfam" id="PF03466">
    <property type="entry name" value="LysR_substrate"/>
    <property type="match status" value="1"/>
</dbReference>
<dbReference type="InterPro" id="IPR036390">
    <property type="entry name" value="WH_DNA-bd_sf"/>
</dbReference>
<feature type="domain" description="HTH lysR-type" evidence="5">
    <location>
        <begin position="15"/>
        <end position="72"/>
    </location>
</feature>
<evidence type="ECO:0000256" key="1">
    <source>
        <dbReference type="ARBA" id="ARBA00009437"/>
    </source>
</evidence>
<evidence type="ECO:0000256" key="2">
    <source>
        <dbReference type="ARBA" id="ARBA00023015"/>
    </source>
</evidence>
<dbReference type="PANTHER" id="PTHR30537:SF1">
    <property type="entry name" value="HTH-TYPE TRANSCRIPTIONAL REGULATOR PGRR"/>
    <property type="match status" value="1"/>
</dbReference>
<keyword evidence="2" id="KW-0805">Transcription regulation</keyword>
<dbReference type="Gene3D" id="3.40.190.290">
    <property type="match status" value="1"/>
</dbReference>
<dbReference type="PRINTS" id="PR00039">
    <property type="entry name" value="HTHLYSR"/>
</dbReference>
<accession>A0A1X1D0X0</accession>
<sequence length="306" mass="33818">MTYEAELNNFAIAPELLPALVNFTRVAHHGNFSRAAAELGISPSALSQSVRKLEERLDMRLLRRSTRHVSLTELGEGLLAEIVPALNVINTAFVSASESRDTPSGILRLNVSRSAAEIVVLPHLAAFNKQYPDVIIDMHCSNDLTDSIAGGFDAGIRLGESLDLDRIAMRMGGPQRIATFAAPIYLQEHAAPITPADLLQHQCVTVRLAKGLYQWEFEQDGSRFDVETRNTVITNDGDLLVDVVRQGLGVGCAFEASVQQDFAKGTLVPLLEAWWPTYSAFYIYYDSRLHIPSKLRAFLGFMKGRF</sequence>
<reference evidence="6 7" key="1">
    <citation type="journal article" date="2017" name="Antonie Van Leeuwenhoek">
        <title>Phylogenomic resolution of the bacterial genus Pantoea and its relationship with Erwinia and Tatumella.</title>
        <authorList>
            <person name="Palmer M."/>
            <person name="Steenkamp E.T."/>
            <person name="Coetzee M.P."/>
            <person name="Chan W.Y."/>
            <person name="van Zyl E."/>
            <person name="De Maayer P."/>
            <person name="Coutinho T.A."/>
            <person name="Blom J."/>
            <person name="Smits T.H."/>
            <person name="Duffy B."/>
            <person name="Venter S.N."/>
        </authorList>
    </citation>
    <scope>NUCLEOTIDE SEQUENCE [LARGE SCALE GENOMIC DNA]</scope>
    <source>
        <strain evidence="6 7">LMG 26275</strain>
    </source>
</reference>
<dbReference type="InterPro" id="IPR005119">
    <property type="entry name" value="LysR_subst-bd"/>
</dbReference>
<dbReference type="FunFam" id="1.10.10.10:FF:000001">
    <property type="entry name" value="LysR family transcriptional regulator"/>
    <property type="match status" value="1"/>
</dbReference>
<dbReference type="SUPFAM" id="SSF46785">
    <property type="entry name" value="Winged helix' DNA-binding domain"/>
    <property type="match status" value="1"/>
</dbReference>
<dbReference type="Gene3D" id="1.10.10.10">
    <property type="entry name" value="Winged helix-like DNA-binding domain superfamily/Winged helix DNA-binding domain"/>
    <property type="match status" value="1"/>
</dbReference>
<dbReference type="SUPFAM" id="SSF53850">
    <property type="entry name" value="Periplasmic binding protein-like II"/>
    <property type="match status" value="1"/>
</dbReference>
<name>A0A1X1D0X0_9GAMM</name>
<organism evidence="6 7">
    <name type="scientific">Pantoea rwandensis</name>
    <dbReference type="NCBI Taxonomy" id="1076550"/>
    <lineage>
        <taxon>Bacteria</taxon>
        <taxon>Pseudomonadati</taxon>
        <taxon>Pseudomonadota</taxon>
        <taxon>Gammaproteobacteria</taxon>
        <taxon>Enterobacterales</taxon>
        <taxon>Erwiniaceae</taxon>
        <taxon>Pantoea</taxon>
    </lineage>
</organism>
<dbReference type="AlphaFoldDB" id="A0A1X1D0X0"/>
<dbReference type="Proteomes" id="UP000193558">
    <property type="component" value="Unassembled WGS sequence"/>
</dbReference>
<comment type="similarity">
    <text evidence="1">Belongs to the LysR transcriptional regulatory family.</text>
</comment>
<comment type="caution">
    <text evidence="6">The sequence shown here is derived from an EMBL/GenBank/DDBJ whole genome shotgun (WGS) entry which is preliminary data.</text>
</comment>
<gene>
    <name evidence="6" type="ORF">HA51_08160</name>
</gene>
<protein>
    <submittedName>
        <fullName evidence="6">LysR family transcriptional regulator</fullName>
    </submittedName>
</protein>
<dbReference type="InterPro" id="IPR000847">
    <property type="entry name" value="LysR_HTH_N"/>
</dbReference>
<dbReference type="GO" id="GO:0006351">
    <property type="term" value="P:DNA-templated transcription"/>
    <property type="evidence" value="ECO:0007669"/>
    <property type="project" value="TreeGrafter"/>
</dbReference>
<dbReference type="PANTHER" id="PTHR30537">
    <property type="entry name" value="HTH-TYPE TRANSCRIPTIONAL REGULATOR"/>
    <property type="match status" value="1"/>
</dbReference>
<dbReference type="RefSeq" id="WP_084934057.1">
    <property type="nucleotide sequence ID" value="NZ_MLFR01000005.1"/>
</dbReference>
<dbReference type="Pfam" id="PF00126">
    <property type="entry name" value="HTH_1"/>
    <property type="match status" value="1"/>
</dbReference>
<dbReference type="OrthoDB" id="9815676at2"/>
<dbReference type="EMBL" id="MLFR01000005">
    <property type="protein sequence ID" value="ORM70276.1"/>
    <property type="molecule type" value="Genomic_DNA"/>
</dbReference>
<evidence type="ECO:0000313" key="6">
    <source>
        <dbReference type="EMBL" id="ORM70276.1"/>
    </source>
</evidence>
<evidence type="ECO:0000313" key="7">
    <source>
        <dbReference type="Proteomes" id="UP000193558"/>
    </source>
</evidence>
<dbReference type="InterPro" id="IPR036388">
    <property type="entry name" value="WH-like_DNA-bd_sf"/>
</dbReference>
<keyword evidence="3" id="KW-0238">DNA-binding</keyword>